<comment type="caution">
    <text evidence="1">The sequence shown here is derived from an EMBL/GenBank/DDBJ whole genome shotgun (WGS) entry which is preliminary data.</text>
</comment>
<protein>
    <submittedName>
        <fullName evidence="1">Uncharacterized protein</fullName>
    </submittedName>
</protein>
<accession>A0ACB7IZV3</accession>
<organism evidence="1 2">
    <name type="scientific">Pleurotus cornucopiae</name>
    <name type="common">Cornucopia mushroom</name>
    <dbReference type="NCBI Taxonomy" id="5321"/>
    <lineage>
        <taxon>Eukaryota</taxon>
        <taxon>Fungi</taxon>
        <taxon>Dikarya</taxon>
        <taxon>Basidiomycota</taxon>
        <taxon>Agaricomycotina</taxon>
        <taxon>Agaricomycetes</taxon>
        <taxon>Agaricomycetidae</taxon>
        <taxon>Agaricales</taxon>
        <taxon>Pleurotineae</taxon>
        <taxon>Pleurotaceae</taxon>
        <taxon>Pleurotus</taxon>
    </lineage>
</organism>
<name>A0ACB7IZV3_PLECO</name>
<keyword evidence="2" id="KW-1185">Reference proteome</keyword>
<evidence type="ECO:0000313" key="1">
    <source>
        <dbReference type="EMBL" id="KAG9223436.1"/>
    </source>
</evidence>
<gene>
    <name evidence="1" type="ORF">CCMSSC00406_0007623</name>
</gene>
<dbReference type="EMBL" id="WQMT02000005">
    <property type="protein sequence ID" value="KAG9223436.1"/>
    <property type="molecule type" value="Genomic_DNA"/>
</dbReference>
<dbReference type="Proteomes" id="UP000824881">
    <property type="component" value="Unassembled WGS sequence"/>
</dbReference>
<reference evidence="1 2" key="1">
    <citation type="journal article" date="2021" name="Appl. Environ. Microbiol.">
        <title>Genetic linkage and physical mapping for an oyster mushroom Pleurotus cornucopiae and QTL analysis for the trait cap color.</title>
        <authorList>
            <person name="Zhang Y."/>
            <person name="Gao W."/>
            <person name="Sonnenberg A."/>
            <person name="Chen Q."/>
            <person name="Zhang J."/>
            <person name="Huang C."/>
        </authorList>
    </citation>
    <scope>NUCLEOTIDE SEQUENCE [LARGE SCALE GENOMIC DNA]</scope>
    <source>
        <strain evidence="1">CCMSSC00406</strain>
    </source>
</reference>
<evidence type="ECO:0000313" key="2">
    <source>
        <dbReference type="Proteomes" id="UP000824881"/>
    </source>
</evidence>
<sequence>MLQAQIEEAEHTQPIGGALPGQSQHITDSVNQEHTHHSPLLPYRHEYAMESDDDFELGVENLDPTQFYEPSWEGESGNGSKWEAAQRGIIEDDNMDDADAICENSIEQLLALPESQERLRAELLDGYICPEYPPSDPANDRASTMTKEERWSLKLWLAWKRTNGTVNAYSQFRALMEEALELELLSLHMVLSRTSNNVHLFSKSRIRIRRINITTLRARHLDIALPGGGSTAHEPQAQMMVIPVVAKLKAMFRNAETSSQLRYRDSIMKKTLHLLNEGQKIVYRDYGTGIVQRELLERGGTFTESAFGSGSSPRELALAITTDGIQLTLKKGSDTWVLMLIVMDIPDIVRYLVKHVLTVLVTPGPKPPGNLETFLYCFFQEMAYASEGLWIWDALNNAYFVMKAFLVLTLADQLGSAKLNGLVGHMGRHGDRFSMVISARPLKNGKYLYYPLFSQNLVSAWNPKRPEYDPSNLPLRTEQDYWKTIHELNTAEPDSKKQKAIITQSGILRLPLAASSKAFIYPSMFFPSDPFHLLYENCTAWLWDLLIESGHLTIPQAARFGQLLQDANTTLPPSFCGPIRNIYLKRNSQYKIFEWMALVHWYAVPILLSLGVNNRVVDNFATFVHIVESAMRLSGHTEDDLVELEGTIIEFLRTYESIYVRSSSDIVRCRLCLLHLLHIPRHIRWFGNFRIGSQATCELGVGRLGRKVRSAKAPFKHMANLALEDELEHCIDLILPDLHPNATTKQGLDSKLIREWRIPKTGAGAQEVQAEMAAISLSGLWNADLGSSDIVARISRWGKFKTKHPNVVVSSLLSESNKHRLRSTRSSRFFEAKGKIWGEAISFYKLQSDDEEEHAVQHPTLVVFRRFNVKNHTFNLYYTGTFAAEGLSVIEARHITALVGLFAYQDKDTLAVHASHSCHRHIELTATVSPLSLICCRYGIPDDIIAQTDRATLWALVCAAEALNNSGVTDPYELYKYMHLSEVGTCIGSGMGGVVSMAKMFKDCRDEKDIQNDILQETFINTTAGWINLLLVSSSGPVKIPIGACATALQSLEIVCDTILSGKAKVMLAGGFDDLSEEGSYEFANMKATSNAETEFAMGRQPTEMSHRCMQG</sequence>
<proteinExistence type="predicted"/>